<evidence type="ECO:0000313" key="2">
    <source>
        <dbReference type="EMBL" id="QGY82254.1"/>
    </source>
</evidence>
<keyword evidence="3" id="KW-1185">Reference proteome</keyword>
<feature type="transmembrane region" description="Helical" evidence="1">
    <location>
        <begin position="132"/>
        <end position="158"/>
    </location>
</feature>
<organism evidence="2 3">
    <name type="scientific">Sphingorhabdus lacus</name>
    <dbReference type="NCBI Taxonomy" id="392610"/>
    <lineage>
        <taxon>Bacteria</taxon>
        <taxon>Pseudomonadati</taxon>
        <taxon>Pseudomonadota</taxon>
        <taxon>Alphaproteobacteria</taxon>
        <taxon>Sphingomonadales</taxon>
        <taxon>Sphingomonadaceae</taxon>
        <taxon>Sphingorhabdus</taxon>
    </lineage>
</organism>
<accession>A0A6I6LBT6</accession>
<feature type="transmembrane region" description="Helical" evidence="1">
    <location>
        <begin position="178"/>
        <end position="195"/>
    </location>
</feature>
<reference evidence="3" key="1">
    <citation type="submission" date="2019-01" db="EMBL/GenBank/DDBJ databases">
        <title>Sphingorhabdus lacus sp.nov., isolated from an oligotrophic freshwater lake.</title>
        <authorList>
            <person name="Park M."/>
        </authorList>
    </citation>
    <scope>NUCLEOTIDE SEQUENCE [LARGE SCALE GENOMIC DNA]</scope>
    <source>
        <strain evidence="3">IMCC1753</strain>
    </source>
</reference>
<feature type="transmembrane region" description="Helical" evidence="1">
    <location>
        <begin position="207"/>
        <end position="227"/>
    </location>
</feature>
<proteinExistence type="predicted"/>
<keyword evidence="1" id="KW-0812">Transmembrane</keyword>
<dbReference type="OrthoDB" id="9808870at2"/>
<gene>
    <name evidence="2" type="ORF">EUU25_10725</name>
</gene>
<keyword evidence="1" id="KW-1133">Transmembrane helix</keyword>
<dbReference type="Pfam" id="PF13795">
    <property type="entry name" value="HupE_UreJ_2"/>
    <property type="match status" value="1"/>
</dbReference>
<dbReference type="Proteomes" id="UP000428803">
    <property type="component" value="Chromosome"/>
</dbReference>
<protein>
    <submittedName>
        <fullName evidence="2">HupE/UreJ family protein</fullName>
    </submittedName>
</protein>
<evidence type="ECO:0000313" key="3">
    <source>
        <dbReference type="Proteomes" id="UP000428803"/>
    </source>
</evidence>
<feature type="transmembrane region" description="Helical" evidence="1">
    <location>
        <begin position="273"/>
        <end position="294"/>
    </location>
</feature>
<dbReference type="KEGG" id="slaa:EUU25_10725"/>
<dbReference type="InterPro" id="IPR032809">
    <property type="entry name" value="Put_HupE_UreJ"/>
</dbReference>
<name>A0A6I6LBT6_9SPHN</name>
<keyword evidence="1" id="KW-0472">Membrane</keyword>
<evidence type="ECO:0000256" key="1">
    <source>
        <dbReference type="SAM" id="Phobius"/>
    </source>
</evidence>
<dbReference type="AlphaFoldDB" id="A0A6I6LBT6"/>
<sequence length="299" mass="32195">MEFTQQSATQWMLVWKLPMQGGFTPSTAPLLPKGCALTGEPQRDIANAAVTTRSAVVCKGEVAGQFIGLDGIETAQSDVLVRVAPLGRPVQALRLTPAEPQVSIQEKASGWQVAWTYFVTGIDHILFGYDHLLFVVSLVLLLSGFWTIAKAVTAFTVAHSLTLVGTTLGLIGLPQQPVESVIALSILFLAVEIIKRKPGEARLSERVPWVVAFGFGLLHGFGFAGALKEIGLPEQDISVALLTFNLGVEVGQIMIVALTLLLLATLRRVSDALLLPVVKLATYAIGITASYWFIERTFS</sequence>
<dbReference type="EMBL" id="CP035733">
    <property type="protein sequence ID" value="QGY82254.1"/>
    <property type="molecule type" value="Genomic_DNA"/>
</dbReference>
<feature type="transmembrane region" description="Helical" evidence="1">
    <location>
        <begin position="239"/>
        <end position="266"/>
    </location>
</feature>